<accession>A0A371D764</accession>
<protein>
    <submittedName>
        <fullName evidence="2">Uncharacterized protein</fullName>
    </submittedName>
</protein>
<evidence type="ECO:0000313" key="2">
    <source>
        <dbReference type="EMBL" id="RDX48377.1"/>
    </source>
</evidence>
<dbReference type="AlphaFoldDB" id="A0A371D764"/>
<evidence type="ECO:0000313" key="3">
    <source>
        <dbReference type="Proteomes" id="UP000256964"/>
    </source>
</evidence>
<keyword evidence="3" id="KW-1185">Reference proteome</keyword>
<dbReference type="OrthoDB" id="2752951at2759"/>
<proteinExistence type="predicted"/>
<dbReference type="EMBL" id="KZ857412">
    <property type="protein sequence ID" value="RDX48377.1"/>
    <property type="molecule type" value="Genomic_DNA"/>
</dbReference>
<feature type="compositionally biased region" description="Basic residues" evidence="1">
    <location>
        <begin position="199"/>
        <end position="211"/>
    </location>
</feature>
<feature type="region of interest" description="Disordered" evidence="1">
    <location>
        <begin position="185"/>
        <end position="221"/>
    </location>
</feature>
<sequence length="271" mass="29807">MIATTRPTFPRSFSSGYDADGKYELVHSLRHTQSVPASYPSTRPWGQRQCALTSLPNPAPKPTTRPQAQRAATMPAATTPETPPRPQGGVPMRRAGFGVGGPNADVRPRLRHSPTLVNRVERRSSTRGSMHTPALPSLSHVIEEDSDPSDDEREMYARYRFLPPGLSSPVPWETSRNGSVLTLSLDTTPTPSRPGLRPTRSRMGSHIHSRRLDHGAGGNADEDVFFRTPRALLTPTRPTRPRGHSGLTLEAMRAPTLTRFNSFTSGRFETC</sequence>
<feature type="compositionally biased region" description="Low complexity" evidence="1">
    <location>
        <begin position="65"/>
        <end position="80"/>
    </location>
</feature>
<dbReference type="Proteomes" id="UP000256964">
    <property type="component" value="Unassembled WGS sequence"/>
</dbReference>
<reference evidence="2 3" key="1">
    <citation type="journal article" date="2018" name="Biotechnol. Biofuels">
        <title>Integrative visual omics of the white-rot fungus Polyporus brumalis exposes the biotechnological potential of its oxidative enzymes for delignifying raw plant biomass.</title>
        <authorList>
            <person name="Miyauchi S."/>
            <person name="Rancon A."/>
            <person name="Drula E."/>
            <person name="Hage H."/>
            <person name="Chaduli D."/>
            <person name="Favel A."/>
            <person name="Grisel S."/>
            <person name="Henrissat B."/>
            <person name="Herpoel-Gimbert I."/>
            <person name="Ruiz-Duenas F.J."/>
            <person name="Chevret D."/>
            <person name="Hainaut M."/>
            <person name="Lin J."/>
            <person name="Wang M."/>
            <person name="Pangilinan J."/>
            <person name="Lipzen A."/>
            <person name="Lesage-Meessen L."/>
            <person name="Navarro D."/>
            <person name="Riley R."/>
            <person name="Grigoriev I.V."/>
            <person name="Zhou S."/>
            <person name="Raouche S."/>
            <person name="Rosso M.N."/>
        </authorList>
    </citation>
    <scope>NUCLEOTIDE SEQUENCE [LARGE SCALE GENOMIC DNA]</scope>
    <source>
        <strain evidence="2 3">BRFM 1820</strain>
    </source>
</reference>
<gene>
    <name evidence="2" type="ORF">OH76DRAFT_671184</name>
</gene>
<name>A0A371D764_9APHY</name>
<feature type="region of interest" description="Disordered" evidence="1">
    <location>
        <begin position="50"/>
        <end position="90"/>
    </location>
</feature>
<feature type="compositionally biased region" description="Low complexity" evidence="1">
    <location>
        <begin position="185"/>
        <end position="194"/>
    </location>
</feature>
<organism evidence="2 3">
    <name type="scientific">Lentinus brumalis</name>
    <dbReference type="NCBI Taxonomy" id="2498619"/>
    <lineage>
        <taxon>Eukaryota</taxon>
        <taxon>Fungi</taxon>
        <taxon>Dikarya</taxon>
        <taxon>Basidiomycota</taxon>
        <taxon>Agaricomycotina</taxon>
        <taxon>Agaricomycetes</taxon>
        <taxon>Polyporales</taxon>
        <taxon>Polyporaceae</taxon>
        <taxon>Lentinus</taxon>
    </lineage>
</organism>
<evidence type="ECO:0000256" key="1">
    <source>
        <dbReference type="SAM" id="MobiDB-lite"/>
    </source>
</evidence>